<dbReference type="AlphaFoldDB" id="A0A015LGK4"/>
<proteinExistence type="predicted"/>
<organism evidence="1 2">
    <name type="scientific">Rhizophagus irregularis (strain DAOM 197198w)</name>
    <name type="common">Glomus intraradices</name>
    <dbReference type="NCBI Taxonomy" id="1432141"/>
    <lineage>
        <taxon>Eukaryota</taxon>
        <taxon>Fungi</taxon>
        <taxon>Fungi incertae sedis</taxon>
        <taxon>Mucoromycota</taxon>
        <taxon>Glomeromycotina</taxon>
        <taxon>Glomeromycetes</taxon>
        <taxon>Glomerales</taxon>
        <taxon>Glomeraceae</taxon>
        <taxon>Rhizophagus</taxon>
    </lineage>
</organism>
<reference evidence="1 2" key="1">
    <citation type="submission" date="2014-02" db="EMBL/GenBank/DDBJ databases">
        <title>Single nucleus genome sequencing reveals high similarity among nuclei of an endomycorrhizal fungus.</title>
        <authorList>
            <person name="Lin K."/>
            <person name="Geurts R."/>
            <person name="Zhang Z."/>
            <person name="Limpens E."/>
            <person name="Saunders D.G."/>
            <person name="Mu D."/>
            <person name="Pang E."/>
            <person name="Cao H."/>
            <person name="Cha H."/>
            <person name="Lin T."/>
            <person name="Zhou Q."/>
            <person name="Shang Y."/>
            <person name="Li Y."/>
            <person name="Ivanov S."/>
            <person name="Sharma T."/>
            <person name="Velzen R.V."/>
            <person name="Ruijter N.D."/>
            <person name="Aanen D.K."/>
            <person name="Win J."/>
            <person name="Kamoun S."/>
            <person name="Bisseling T."/>
            <person name="Huang S."/>
        </authorList>
    </citation>
    <scope>NUCLEOTIDE SEQUENCE [LARGE SCALE GENOMIC DNA]</scope>
    <source>
        <strain evidence="2">DAOM197198w</strain>
    </source>
</reference>
<keyword evidence="2" id="KW-1185">Reference proteome</keyword>
<name>A0A015LGK4_RHIIW</name>
<accession>A0A015LGK4</accession>
<evidence type="ECO:0000313" key="2">
    <source>
        <dbReference type="Proteomes" id="UP000022910"/>
    </source>
</evidence>
<dbReference type="OrthoDB" id="2475342at2759"/>
<comment type="caution">
    <text evidence="1">The sequence shown here is derived from an EMBL/GenBank/DDBJ whole genome shotgun (WGS) entry which is preliminary data.</text>
</comment>
<dbReference type="EMBL" id="JEMT01008032">
    <property type="protein sequence ID" value="EXX78799.1"/>
    <property type="molecule type" value="Genomic_DNA"/>
</dbReference>
<protein>
    <submittedName>
        <fullName evidence="1">Uncharacterized protein</fullName>
    </submittedName>
</protein>
<sequence>MLYKLPIKNNPNFLIFVTTLLNEHSGHNLDVSACHFEAFKAFTKPMLKDIEWMSIHDYLKSLAIKRMLKAKYNRKVYNQDLYKVIYKYHHNNNTYGNDVL</sequence>
<gene>
    <name evidence="1" type="ORF">RirG_011780</name>
</gene>
<evidence type="ECO:0000313" key="1">
    <source>
        <dbReference type="EMBL" id="EXX78799.1"/>
    </source>
</evidence>
<dbReference type="Proteomes" id="UP000022910">
    <property type="component" value="Unassembled WGS sequence"/>
</dbReference>
<dbReference type="HOGENOM" id="CLU_2307560_0_0_1"/>